<accession>A0A6C0L0T9</accession>
<organism evidence="1">
    <name type="scientific">viral metagenome</name>
    <dbReference type="NCBI Taxonomy" id="1070528"/>
    <lineage>
        <taxon>unclassified sequences</taxon>
        <taxon>metagenomes</taxon>
        <taxon>organismal metagenomes</taxon>
    </lineage>
</organism>
<dbReference type="EMBL" id="MN741006">
    <property type="protein sequence ID" value="QHU22394.1"/>
    <property type="molecule type" value="Genomic_DNA"/>
</dbReference>
<reference evidence="1" key="1">
    <citation type="journal article" date="2020" name="Nature">
        <title>Giant virus diversity and host interactions through global metagenomics.</title>
        <authorList>
            <person name="Schulz F."/>
            <person name="Roux S."/>
            <person name="Paez-Espino D."/>
            <person name="Jungbluth S."/>
            <person name="Walsh D.A."/>
            <person name="Denef V.J."/>
            <person name="McMahon K.D."/>
            <person name="Konstantinidis K.T."/>
            <person name="Eloe-Fadrosh E.A."/>
            <person name="Kyrpides N.C."/>
            <person name="Woyke T."/>
        </authorList>
    </citation>
    <scope>NUCLEOTIDE SEQUENCE</scope>
    <source>
        <strain evidence="1">GVMAG-S-ERX555907-102</strain>
    </source>
</reference>
<dbReference type="AlphaFoldDB" id="A0A6C0L0T9"/>
<protein>
    <submittedName>
        <fullName evidence="1">Uncharacterized protein</fullName>
    </submittedName>
</protein>
<proteinExistence type="predicted"/>
<name>A0A6C0L0T9_9ZZZZ</name>
<sequence length="67" mass="7596">MDRPEIGSIWNGQGFEIKVIEKDSEENKDSDGSYIKSSNGIIYKYLSEPIGKIGQCKTIKGFYACWE</sequence>
<evidence type="ECO:0000313" key="1">
    <source>
        <dbReference type="EMBL" id="QHU22394.1"/>
    </source>
</evidence>